<name>A0ACA9ASQ7_9CAUD</name>
<sequence>MDLSNVSSDELLAIADNVTRLKNLKDAIKEYEVYYMQVNEDYARVINEIADLELKLKEVGI</sequence>
<proteinExistence type="predicted"/>
<evidence type="ECO:0000313" key="1">
    <source>
        <dbReference type="EMBL" id="CAD0299562.1"/>
    </source>
</evidence>
<evidence type="ECO:0000313" key="2">
    <source>
        <dbReference type="Proteomes" id="UP000545774"/>
    </source>
</evidence>
<comment type="caution">
    <text evidence="1">The sequence shown here is derived from an EMBL/GenBank/DDBJ whole genome shotgun (WGS) entry which is preliminary data.</text>
</comment>
<organism evidence="1 2">
    <name type="scientific">Enterococcus phage vB_EhiS_268</name>
    <dbReference type="NCBI Taxonomy" id="2736817"/>
    <lineage>
        <taxon>Viruses</taxon>
        <taxon>Duplodnaviria</taxon>
        <taxon>Heunggongvirae</taxon>
        <taxon>Uroviricota</taxon>
        <taxon>Caudoviricetes</taxon>
        <taxon>Delfunavirus</taxon>
        <taxon>Delfunavirus v268</taxon>
    </lineage>
</organism>
<reference evidence="1" key="1">
    <citation type="submission" date="2020-07" db="EMBL/GenBank/DDBJ databases">
        <authorList>
            <person name="Ladero V."/>
        </authorList>
    </citation>
    <scope>NUCLEOTIDE SEQUENCE</scope>
</reference>
<dbReference type="EMBL" id="CAJDKB010000002">
    <property type="protein sequence ID" value="CAD0299562.1"/>
    <property type="molecule type" value="Genomic_DNA"/>
</dbReference>
<dbReference type="Proteomes" id="UP000545774">
    <property type="component" value="Unassembled WGS sequence"/>
</dbReference>
<accession>A0ACA9ASQ7</accession>
<keyword evidence="2" id="KW-1185">Reference proteome</keyword>
<protein>
    <submittedName>
        <fullName evidence="1">Uncharacterized protein</fullName>
    </submittedName>
</protein>